<comment type="caution">
    <text evidence="1">The sequence shown here is derived from an EMBL/GenBank/DDBJ whole genome shotgun (WGS) entry which is preliminary data.</text>
</comment>
<evidence type="ECO:0000313" key="1">
    <source>
        <dbReference type="EMBL" id="GEA43384.1"/>
    </source>
</evidence>
<name>A0ABC9ZMI1_CORST</name>
<protein>
    <recommendedName>
        <fullName evidence="3">Glycogen debranching protein</fullName>
    </recommendedName>
</protein>
<dbReference type="RefSeq" id="WP_005528774.1">
    <property type="nucleotide sequence ID" value="NZ_BJLD01000002.1"/>
</dbReference>
<dbReference type="Proteomes" id="UP000315234">
    <property type="component" value="Unassembled WGS sequence"/>
</dbReference>
<dbReference type="EMBL" id="BJLD01000002">
    <property type="protein sequence ID" value="GEA43384.1"/>
    <property type="molecule type" value="Genomic_DNA"/>
</dbReference>
<dbReference type="AlphaFoldDB" id="A0ABC9ZMI1"/>
<proteinExistence type="predicted"/>
<reference evidence="1 2" key="1">
    <citation type="submission" date="2019-06" db="EMBL/GenBank/DDBJ databases">
        <title>Draft genome sequence of Corynebacterium striatum NBRC 15291.</title>
        <authorList>
            <person name="Miura T."/>
            <person name="Furukawa M."/>
            <person name="Shimamura M."/>
            <person name="Ohyama Y."/>
            <person name="Yamazoe A."/>
            <person name="Kawasaki H."/>
        </authorList>
    </citation>
    <scope>NUCLEOTIDE SEQUENCE [LARGE SCALE GENOMIC DNA]</scope>
    <source>
        <strain evidence="1 2">NBRC 15291</strain>
    </source>
</reference>
<evidence type="ECO:0000313" key="2">
    <source>
        <dbReference type="Proteomes" id="UP000315234"/>
    </source>
</evidence>
<accession>A0ABC9ZMI1</accession>
<sequence length="237" mass="26307">MTTTITAPLSHQHRHFHPKFPNLDSGPDFEAITLAGLLPALARRRDFNGVTLTDQGFGDTPAGVQLSRELSMLFLHCDEYSTDPTGAASSSGPLAWVSHRTLGELSLSTRQAWDLAAANLQRRALTDQGLEFRTRRATELLPGCTEGVQVEALGAPTSSWLAHPQTFAILDQHLRRLIRAQKITYLVPDRRTVIALNDAPIERARYWSQKLSEQRRLRGAVLSPQPLVWANGFPLEV</sequence>
<evidence type="ECO:0008006" key="3">
    <source>
        <dbReference type="Google" id="ProtNLM"/>
    </source>
</evidence>
<organism evidence="1 2">
    <name type="scientific">Corynebacterium striatum</name>
    <dbReference type="NCBI Taxonomy" id="43770"/>
    <lineage>
        <taxon>Bacteria</taxon>
        <taxon>Bacillati</taxon>
        <taxon>Actinomycetota</taxon>
        <taxon>Actinomycetes</taxon>
        <taxon>Mycobacteriales</taxon>
        <taxon>Corynebacteriaceae</taxon>
        <taxon>Corynebacterium</taxon>
    </lineage>
</organism>
<gene>
    <name evidence="1" type="ORF">Cst04h_15540</name>
</gene>